<dbReference type="InterPro" id="IPR035919">
    <property type="entry name" value="EAL_sf"/>
</dbReference>
<feature type="region of interest" description="Disordered" evidence="1">
    <location>
        <begin position="1"/>
        <end position="30"/>
    </location>
</feature>
<evidence type="ECO:0000259" key="5">
    <source>
        <dbReference type="PROSITE" id="PS50887"/>
    </source>
</evidence>
<evidence type="ECO:0000259" key="2">
    <source>
        <dbReference type="PROSITE" id="PS50112"/>
    </source>
</evidence>
<dbReference type="InterPro" id="IPR001633">
    <property type="entry name" value="EAL_dom"/>
</dbReference>
<dbReference type="NCBIfam" id="TIGR00254">
    <property type="entry name" value="GGDEF"/>
    <property type="match status" value="1"/>
</dbReference>
<feature type="compositionally biased region" description="Basic and acidic residues" evidence="1">
    <location>
        <begin position="17"/>
        <end position="29"/>
    </location>
</feature>
<dbReference type="SMART" id="SM00052">
    <property type="entry name" value="EAL"/>
    <property type="match status" value="1"/>
</dbReference>
<dbReference type="NCBIfam" id="TIGR00229">
    <property type="entry name" value="sensory_box"/>
    <property type="match status" value="2"/>
</dbReference>
<dbReference type="CDD" id="cd01948">
    <property type="entry name" value="EAL"/>
    <property type="match status" value="1"/>
</dbReference>
<evidence type="ECO:0000259" key="3">
    <source>
        <dbReference type="PROSITE" id="PS50113"/>
    </source>
</evidence>
<organism evidence="6 7">
    <name type="scientific">Rubrobacter marinus</name>
    <dbReference type="NCBI Taxonomy" id="2653852"/>
    <lineage>
        <taxon>Bacteria</taxon>
        <taxon>Bacillati</taxon>
        <taxon>Actinomycetota</taxon>
        <taxon>Rubrobacteria</taxon>
        <taxon>Rubrobacterales</taxon>
        <taxon>Rubrobacteraceae</taxon>
        <taxon>Rubrobacter</taxon>
    </lineage>
</organism>
<dbReference type="InterPro" id="IPR029016">
    <property type="entry name" value="GAF-like_dom_sf"/>
</dbReference>
<evidence type="ECO:0000313" key="7">
    <source>
        <dbReference type="Proteomes" id="UP000502706"/>
    </source>
</evidence>
<reference evidence="6 7" key="1">
    <citation type="submission" date="2019-10" db="EMBL/GenBank/DDBJ databases">
        <title>Rubrobacter sp nov SCSIO 52915 isolated from a deep-sea sediment in the South China Sea.</title>
        <authorList>
            <person name="Chen R.W."/>
        </authorList>
    </citation>
    <scope>NUCLEOTIDE SEQUENCE [LARGE SCALE GENOMIC DNA]</scope>
    <source>
        <strain evidence="6 7">SCSIO 52915</strain>
    </source>
</reference>
<dbReference type="Proteomes" id="UP000502706">
    <property type="component" value="Chromosome"/>
</dbReference>
<protein>
    <submittedName>
        <fullName evidence="6">EAL domain-containing protein</fullName>
    </submittedName>
</protein>
<dbReference type="InterPro" id="IPR000700">
    <property type="entry name" value="PAS-assoc_C"/>
</dbReference>
<dbReference type="RefSeq" id="WP_166395259.1">
    <property type="nucleotide sequence ID" value="NZ_CP045121.1"/>
</dbReference>
<evidence type="ECO:0000259" key="4">
    <source>
        <dbReference type="PROSITE" id="PS50883"/>
    </source>
</evidence>
<dbReference type="KEGG" id="rmar:GBA65_02585"/>
<dbReference type="SUPFAM" id="SSF55073">
    <property type="entry name" value="Nucleotide cyclase"/>
    <property type="match status" value="1"/>
</dbReference>
<feature type="compositionally biased region" description="Basic residues" evidence="1">
    <location>
        <begin position="1"/>
        <end position="11"/>
    </location>
</feature>
<proteinExistence type="predicted"/>
<dbReference type="SUPFAM" id="SSF55785">
    <property type="entry name" value="PYP-like sensor domain (PAS domain)"/>
    <property type="match status" value="2"/>
</dbReference>
<dbReference type="Gene3D" id="3.30.450.20">
    <property type="entry name" value="PAS domain"/>
    <property type="match status" value="2"/>
</dbReference>
<dbReference type="SMART" id="SM00267">
    <property type="entry name" value="GGDEF"/>
    <property type="match status" value="1"/>
</dbReference>
<dbReference type="FunFam" id="3.20.20.450:FF:000001">
    <property type="entry name" value="Cyclic di-GMP phosphodiesterase yahA"/>
    <property type="match status" value="1"/>
</dbReference>
<evidence type="ECO:0000256" key="1">
    <source>
        <dbReference type="SAM" id="MobiDB-lite"/>
    </source>
</evidence>
<dbReference type="EMBL" id="CP045121">
    <property type="protein sequence ID" value="QIN77579.1"/>
    <property type="molecule type" value="Genomic_DNA"/>
</dbReference>
<dbReference type="Pfam" id="PF01590">
    <property type="entry name" value="GAF"/>
    <property type="match status" value="1"/>
</dbReference>
<dbReference type="PROSITE" id="PS50112">
    <property type="entry name" value="PAS"/>
    <property type="match status" value="1"/>
</dbReference>
<dbReference type="InterPro" id="IPR013656">
    <property type="entry name" value="PAS_4"/>
</dbReference>
<dbReference type="InterPro" id="IPR029787">
    <property type="entry name" value="Nucleotide_cyclase"/>
</dbReference>
<dbReference type="InterPro" id="IPR035965">
    <property type="entry name" value="PAS-like_dom_sf"/>
</dbReference>
<dbReference type="Gene3D" id="3.30.70.270">
    <property type="match status" value="1"/>
</dbReference>
<gene>
    <name evidence="6" type="ORF">GBA65_02585</name>
</gene>
<dbReference type="Gene3D" id="3.30.450.40">
    <property type="match status" value="1"/>
</dbReference>
<dbReference type="SMART" id="SM00086">
    <property type="entry name" value="PAC"/>
    <property type="match status" value="2"/>
</dbReference>
<dbReference type="Pfam" id="PF00990">
    <property type="entry name" value="GGDEF"/>
    <property type="match status" value="1"/>
</dbReference>
<dbReference type="PROSITE" id="PS50883">
    <property type="entry name" value="EAL"/>
    <property type="match status" value="1"/>
</dbReference>
<dbReference type="AlphaFoldDB" id="A0A6G8PSW3"/>
<dbReference type="InterPro" id="IPR001610">
    <property type="entry name" value="PAC"/>
</dbReference>
<keyword evidence="7" id="KW-1185">Reference proteome</keyword>
<feature type="domain" description="PAS" evidence="2">
    <location>
        <begin position="227"/>
        <end position="302"/>
    </location>
</feature>
<dbReference type="InterPro" id="IPR043128">
    <property type="entry name" value="Rev_trsase/Diguanyl_cyclase"/>
</dbReference>
<dbReference type="CDD" id="cd01949">
    <property type="entry name" value="GGDEF"/>
    <property type="match status" value="1"/>
</dbReference>
<accession>A0A6G8PSW3</accession>
<dbReference type="PROSITE" id="PS50887">
    <property type="entry name" value="GGDEF"/>
    <property type="match status" value="1"/>
</dbReference>
<sequence length="814" mass="88019">MGERRAPHRQRLPGLDGTRDLARGDEERPTAAVAVPIKSAGEVAGVMALAHEDGGAFGDEEVALLQNFADFAAVALHNARLYEAAEGELAERRRAEREVLELSRYNRNLFEVNLDGLAALNLDGGFEDANPAMADLANLSRSGLLGTDLPSLAVDPEAARTALGLVREQGYLRDHPLELERRDARVPRPVLMNATLFRDGNGEVAGILVSVRDITERLEAEKKLAGAEKEYRSLVEQIPVVTYTQEIEHGNGTSYVSPQIKTLLGFAPEEYVRNGELWLAILHPEDRERVLAEDERTDLSGEPFRMEYRLISRDGREVWVRDEAVIVRDEDGEPLHWRGVMLDVTESKALERELAHQAFHDSLTGLPNRALFQNRLGHSLARSGREGSRVAALFMDLDNFKVVNDSLGHEVGDELLVSVAGRLTACLRQGDTAARLGGDEFAVLLEDVAGADDAVVVADRIAGALSEPFTLGGSQVYVSASVGVALGGGASEDAPGPEDLIRRADLAMYGAKKKGKAGHQVFDPSMNAAAHARLALENDLRRAVERDEFKLFYQPKVRISGGPSGAEGGGIQGVEALIRWEHPERGLVSPAEFVPVAEETGLIVPIGRWVLEEACRRAAGWQGVGEAGDPFVMGVNLSARQFADKGLVGDVARVLRETGLAPEALDLEITESVVMDDAPATANIFRELKDLGVRLSIDDFGTGYSSLAYLRRFPVDYLKVDRSFVGNIGRTGESSEDVVIVGGIVSLARDLGLRVVAEGVETAEQLARLREMGSDLAQGFYFSRPLPEGAMDELLRSSWGAETGLGANLSGGAP</sequence>
<dbReference type="PANTHER" id="PTHR44757:SF2">
    <property type="entry name" value="BIOFILM ARCHITECTURE MAINTENANCE PROTEIN MBAA"/>
    <property type="match status" value="1"/>
</dbReference>
<feature type="domain" description="GGDEF" evidence="5">
    <location>
        <begin position="388"/>
        <end position="524"/>
    </location>
</feature>
<feature type="domain" description="EAL" evidence="4">
    <location>
        <begin position="533"/>
        <end position="799"/>
    </location>
</feature>
<dbReference type="SUPFAM" id="SSF55781">
    <property type="entry name" value="GAF domain-like"/>
    <property type="match status" value="1"/>
</dbReference>
<feature type="domain" description="PAC" evidence="3">
    <location>
        <begin position="173"/>
        <end position="226"/>
    </location>
</feature>
<dbReference type="SMART" id="SM00091">
    <property type="entry name" value="PAS"/>
    <property type="match status" value="2"/>
</dbReference>
<dbReference type="Gene3D" id="3.20.20.450">
    <property type="entry name" value="EAL domain"/>
    <property type="match status" value="1"/>
</dbReference>
<dbReference type="InterPro" id="IPR000014">
    <property type="entry name" value="PAS"/>
</dbReference>
<dbReference type="Pfam" id="PF08447">
    <property type="entry name" value="PAS_3"/>
    <property type="match status" value="1"/>
</dbReference>
<dbReference type="Pfam" id="PF08448">
    <property type="entry name" value="PAS_4"/>
    <property type="match status" value="1"/>
</dbReference>
<dbReference type="InterPro" id="IPR052155">
    <property type="entry name" value="Biofilm_reg_signaling"/>
</dbReference>
<dbReference type="PANTHER" id="PTHR44757">
    <property type="entry name" value="DIGUANYLATE CYCLASE DGCP"/>
    <property type="match status" value="1"/>
</dbReference>
<dbReference type="PROSITE" id="PS50113">
    <property type="entry name" value="PAC"/>
    <property type="match status" value="2"/>
</dbReference>
<dbReference type="CDD" id="cd00130">
    <property type="entry name" value="PAS"/>
    <property type="match status" value="2"/>
</dbReference>
<dbReference type="InterPro" id="IPR013655">
    <property type="entry name" value="PAS_fold_3"/>
</dbReference>
<evidence type="ECO:0000313" key="6">
    <source>
        <dbReference type="EMBL" id="QIN77579.1"/>
    </source>
</evidence>
<dbReference type="InterPro" id="IPR003018">
    <property type="entry name" value="GAF"/>
</dbReference>
<feature type="domain" description="PAC" evidence="3">
    <location>
        <begin position="304"/>
        <end position="356"/>
    </location>
</feature>
<dbReference type="FunFam" id="3.30.70.270:FF:000001">
    <property type="entry name" value="Diguanylate cyclase domain protein"/>
    <property type="match status" value="1"/>
</dbReference>
<dbReference type="Pfam" id="PF00563">
    <property type="entry name" value="EAL"/>
    <property type="match status" value="1"/>
</dbReference>
<name>A0A6G8PSW3_9ACTN</name>
<dbReference type="SUPFAM" id="SSF141868">
    <property type="entry name" value="EAL domain-like"/>
    <property type="match status" value="1"/>
</dbReference>
<dbReference type="InterPro" id="IPR000160">
    <property type="entry name" value="GGDEF_dom"/>
</dbReference>